<keyword evidence="2" id="KW-0808">Transferase</keyword>
<dbReference type="InterPro" id="IPR016181">
    <property type="entry name" value="Acyl_CoA_acyltransferase"/>
</dbReference>
<dbReference type="SUPFAM" id="SSF55729">
    <property type="entry name" value="Acyl-CoA N-acyltransferases (Nat)"/>
    <property type="match status" value="1"/>
</dbReference>
<dbReference type="PANTHER" id="PTHR43792">
    <property type="entry name" value="GNAT FAMILY, PUTATIVE (AFU_ORTHOLOGUE AFUA_3G00765)-RELATED-RELATED"/>
    <property type="match status" value="1"/>
</dbReference>
<dbReference type="PANTHER" id="PTHR43792:SF1">
    <property type="entry name" value="N-ACETYLTRANSFERASE DOMAIN-CONTAINING PROTEIN"/>
    <property type="match status" value="1"/>
</dbReference>
<dbReference type="RefSeq" id="WP_185763069.1">
    <property type="nucleotide sequence ID" value="NZ_RIBP01000001.1"/>
</dbReference>
<dbReference type="InterPro" id="IPR051531">
    <property type="entry name" value="N-acetyltransferase"/>
</dbReference>
<evidence type="ECO:0000313" key="3">
    <source>
        <dbReference type="Proteomes" id="UP000319837"/>
    </source>
</evidence>
<protein>
    <submittedName>
        <fullName evidence="2">N-acetyltransferase</fullName>
    </submittedName>
</protein>
<dbReference type="GO" id="GO:0016747">
    <property type="term" value="F:acyltransferase activity, transferring groups other than amino-acyl groups"/>
    <property type="evidence" value="ECO:0007669"/>
    <property type="project" value="InterPro"/>
</dbReference>
<dbReference type="PROSITE" id="PS51186">
    <property type="entry name" value="GNAT"/>
    <property type="match status" value="1"/>
</dbReference>
<dbReference type="AlphaFoldDB" id="A0A553SRK8"/>
<dbReference type="InterPro" id="IPR000182">
    <property type="entry name" value="GNAT_dom"/>
</dbReference>
<dbReference type="Proteomes" id="UP000319837">
    <property type="component" value="Unassembled WGS sequence"/>
</dbReference>
<evidence type="ECO:0000259" key="1">
    <source>
        <dbReference type="PROSITE" id="PS51186"/>
    </source>
</evidence>
<accession>A0A553SRK8</accession>
<sequence>MIKTERLIMRPFNENDLDIIMNLYSNEEIMKHMPNDVMNVEKAQKHLYKVVGGWKEKPQVNFEMAVISKDDQKKIGRSRIHVNYETDTAMIGWLLLKEGWGKGYATEMTRALMDYSFDVLNVHRVCALCHPKNIGSWKVLEKCNMRREAHFIQKCKYVKGDKIMWEDELEYAILESER</sequence>
<feature type="domain" description="N-acetyltransferase" evidence="1">
    <location>
        <begin position="7"/>
        <end position="178"/>
    </location>
</feature>
<reference evidence="3" key="1">
    <citation type="submission" date="2018-10" db="EMBL/GenBank/DDBJ databases">
        <title>FDA dAtabase for Regulatory Grade micrObial Sequences (FDA-ARGOS): Supporting development and validation of Infectious Disease Dx tests.</title>
        <authorList>
            <person name="Minogue T."/>
            <person name="Wolcott M."/>
            <person name="Wasieloski L."/>
            <person name="Aguilar W."/>
            <person name="Moore D."/>
            <person name="Tallon L."/>
            <person name="Sadzewicz L."/>
            <person name="Sengamalay N."/>
            <person name="Ott S."/>
            <person name="Godinez A."/>
            <person name="Nagaraj S."/>
            <person name="Vavikolanu K."/>
            <person name="Vyas G."/>
            <person name="Nadendla S."/>
            <person name="George J."/>
            <person name="Sichtig H."/>
        </authorList>
    </citation>
    <scope>NUCLEOTIDE SEQUENCE [LARGE SCALE GENOMIC DNA]</scope>
    <source>
        <strain evidence="3">FDAARGOS_343</strain>
    </source>
</reference>
<gene>
    <name evidence="2" type="ORF">CEQ21_01300</name>
</gene>
<dbReference type="Gene3D" id="3.40.630.30">
    <property type="match status" value="1"/>
</dbReference>
<dbReference type="Pfam" id="PF13302">
    <property type="entry name" value="Acetyltransf_3"/>
    <property type="match status" value="1"/>
</dbReference>
<evidence type="ECO:0000313" key="2">
    <source>
        <dbReference type="EMBL" id="TRZ39633.1"/>
    </source>
</evidence>
<name>A0A553SRK8_NIACI</name>
<dbReference type="EMBL" id="RIBP01000001">
    <property type="protein sequence ID" value="TRZ39633.1"/>
    <property type="molecule type" value="Genomic_DNA"/>
</dbReference>
<comment type="caution">
    <text evidence="2">The sequence shown here is derived from an EMBL/GenBank/DDBJ whole genome shotgun (WGS) entry which is preliminary data.</text>
</comment>
<organism evidence="2 3">
    <name type="scientific">Niallia circulans</name>
    <name type="common">Bacillus circulans</name>
    <dbReference type="NCBI Taxonomy" id="1397"/>
    <lineage>
        <taxon>Bacteria</taxon>
        <taxon>Bacillati</taxon>
        <taxon>Bacillota</taxon>
        <taxon>Bacilli</taxon>
        <taxon>Bacillales</taxon>
        <taxon>Bacillaceae</taxon>
        <taxon>Niallia</taxon>
    </lineage>
</organism>
<proteinExistence type="predicted"/>